<keyword evidence="1" id="KW-1133">Transmembrane helix</keyword>
<dbReference type="Proteomes" id="UP001365542">
    <property type="component" value="Unassembled WGS sequence"/>
</dbReference>
<name>A0AAV9X0T8_9PEZI</name>
<keyword evidence="3" id="KW-1185">Reference proteome</keyword>
<evidence type="ECO:0000313" key="3">
    <source>
        <dbReference type="Proteomes" id="UP001365542"/>
    </source>
</evidence>
<dbReference type="EMBL" id="JAVHJO010000012">
    <property type="protein sequence ID" value="KAK6532027.1"/>
    <property type="molecule type" value="Genomic_DNA"/>
</dbReference>
<protein>
    <submittedName>
        <fullName evidence="2">Uncharacterized protein</fullName>
    </submittedName>
</protein>
<feature type="transmembrane region" description="Helical" evidence="1">
    <location>
        <begin position="100"/>
        <end position="118"/>
    </location>
</feature>
<keyword evidence="1" id="KW-0812">Transmembrane</keyword>
<proteinExistence type="predicted"/>
<sequence length="599" mass="64718">MYSTRAAVERWQERNAGFTHDTPARSTRPIALGTIHSKPEVIQAHRTAIKQPNGGVLSPETLQCLFAIGIEIILILLIILFNFVEITLTMPGLFPNDSRALYICGTTICVTAVSAFVSQQLRLQWIHYIEARRIRKADTTQNFRKLENILGIGSYSDYFYYWGTTVTFLFASLSTAAIVTALTPSLGFKNFSTTSQLTPGALSCTTLSASPSTLADNISWKLENGSFINYQADEWNNCLADTPFSLLNKISTSGVDKDGYTYTISGIGVTRSSIGVPYDAHNGPAGFDQIFWNTGILQQDRSTMEESTQCLPVFKVNPAKCRKAGKVVTGTNNITVILDKDCSASTPIYGADLSKDGASASGYCTNGRDVGKITYLIGSINEHAEYLAGAVADYLSVGVDSYAVACDIDIEPAVQFLETTISRVYRPPDESSVNRDNMNIKTLAEFTIESSEDAQALPTCSNASYVPLYNPENQAANVLTAGALAVGAGAAGPLFSQNKYNTGFWDALARATLSRNSTSYAFGDSKNALEDVVGMVAAISVGQYVGSAQQPISTRSAPLLVNRNGFAQALGYRIGSGNRWGLIFIAPEAWIIIVLFILV</sequence>
<keyword evidence="1" id="KW-0472">Membrane</keyword>
<feature type="transmembrane region" description="Helical" evidence="1">
    <location>
        <begin position="159"/>
        <end position="182"/>
    </location>
</feature>
<organism evidence="2 3">
    <name type="scientific">Orbilia ellipsospora</name>
    <dbReference type="NCBI Taxonomy" id="2528407"/>
    <lineage>
        <taxon>Eukaryota</taxon>
        <taxon>Fungi</taxon>
        <taxon>Dikarya</taxon>
        <taxon>Ascomycota</taxon>
        <taxon>Pezizomycotina</taxon>
        <taxon>Orbiliomycetes</taxon>
        <taxon>Orbiliales</taxon>
        <taxon>Orbiliaceae</taxon>
        <taxon>Orbilia</taxon>
    </lineage>
</organism>
<accession>A0AAV9X0T8</accession>
<reference evidence="2 3" key="1">
    <citation type="submission" date="2019-10" db="EMBL/GenBank/DDBJ databases">
        <authorList>
            <person name="Palmer J.M."/>
        </authorList>
    </citation>
    <scope>NUCLEOTIDE SEQUENCE [LARGE SCALE GENOMIC DNA]</scope>
    <source>
        <strain evidence="2 3">TWF694</strain>
    </source>
</reference>
<feature type="transmembrane region" description="Helical" evidence="1">
    <location>
        <begin position="580"/>
        <end position="598"/>
    </location>
</feature>
<feature type="transmembrane region" description="Helical" evidence="1">
    <location>
        <begin position="65"/>
        <end position="88"/>
    </location>
</feature>
<evidence type="ECO:0000313" key="2">
    <source>
        <dbReference type="EMBL" id="KAK6532027.1"/>
    </source>
</evidence>
<evidence type="ECO:0000256" key="1">
    <source>
        <dbReference type="SAM" id="Phobius"/>
    </source>
</evidence>
<dbReference type="AlphaFoldDB" id="A0AAV9X0T8"/>
<gene>
    <name evidence="2" type="ORF">TWF694_003190</name>
</gene>
<comment type="caution">
    <text evidence="2">The sequence shown here is derived from an EMBL/GenBank/DDBJ whole genome shotgun (WGS) entry which is preliminary data.</text>
</comment>